<dbReference type="EnsemblPlants" id="Pp3c1_34530V3.2">
    <property type="protein sequence ID" value="Pp3c1_34530V3.2"/>
    <property type="gene ID" value="Pp3c1_34530"/>
</dbReference>
<evidence type="ECO:0000256" key="2">
    <source>
        <dbReference type="SAM" id="MobiDB-lite"/>
    </source>
</evidence>
<reference evidence="4 6" key="1">
    <citation type="journal article" date="2008" name="Science">
        <title>The Physcomitrella genome reveals evolutionary insights into the conquest of land by plants.</title>
        <authorList>
            <person name="Rensing S."/>
            <person name="Lang D."/>
            <person name="Zimmer A."/>
            <person name="Terry A."/>
            <person name="Salamov A."/>
            <person name="Shapiro H."/>
            <person name="Nishiyama T."/>
            <person name="Perroud P.-F."/>
            <person name="Lindquist E."/>
            <person name="Kamisugi Y."/>
            <person name="Tanahashi T."/>
            <person name="Sakakibara K."/>
            <person name="Fujita T."/>
            <person name="Oishi K."/>
            <person name="Shin-I T."/>
            <person name="Kuroki Y."/>
            <person name="Toyoda A."/>
            <person name="Suzuki Y."/>
            <person name="Hashimoto A."/>
            <person name="Yamaguchi K."/>
            <person name="Sugano A."/>
            <person name="Kohara Y."/>
            <person name="Fujiyama A."/>
            <person name="Anterola A."/>
            <person name="Aoki S."/>
            <person name="Ashton N."/>
            <person name="Barbazuk W.B."/>
            <person name="Barker E."/>
            <person name="Bennetzen J."/>
            <person name="Bezanilla M."/>
            <person name="Blankenship R."/>
            <person name="Cho S.H."/>
            <person name="Dutcher S."/>
            <person name="Estelle M."/>
            <person name="Fawcett J.A."/>
            <person name="Gundlach H."/>
            <person name="Hanada K."/>
            <person name="Heyl A."/>
            <person name="Hicks K.A."/>
            <person name="Hugh J."/>
            <person name="Lohr M."/>
            <person name="Mayer K."/>
            <person name="Melkozernov A."/>
            <person name="Murata T."/>
            <person name="Nelson D."/>
            <person name="Pils B."/>
            <person name="Prigge M."/>
            <person name="Reiss B."/>
            <person name="Renner T."/>
            <person name="Rombauts S."/>
            <person name="Rushton P."/>
            <person name="Sanderfoot A."/>
            <person name="Schween G."/>
            <person name="Shiu S.-H."/>
            <person name="Stueber K."/>
            <person name="Theodoulou F.L."/>
            <person name="Tu H."/>
            <person name="Van de Peer Y."/>
            <person name="Verrier P.J."/>
            <person name="Waters E."/>
            <person name="Wood A."/>
            <person name="Yang L."/>
            <person name="Cove D."/>
            <person name="Cuming A."/>
            <person name="Hasebe M."/>
            <person name="Lucas S."/>
            <person name="Mishler D.B."/>
            <person name="Reski R."/>
            <person name="Grigoriev I."/>
            <person name="Quatrano R.S."/>
            <person name="Boore J.L."/>
        </authorList>
    </citation>
    <scope>NUCLEOTIDE SEQUENCE [LARGE SCALE GENOMIC DNA]</scope>
    <source>
        <strain evidence="5 6">cv. Gransden 2004</strain>
    </source>
</reference>
<evidence type="ECO:0000313" key="5">
    <source>
        <dbReference type="EnsemblPlants" id="Pp3c1_34530V3.1"/>
    </source>
</evidence>
<keyword evidence="6" id="KW-1185">Reference proteome</keyword>
<feature type="domain" description="GIL1/IRKI C-terminal" evidence="3">
    <location>
        <begin position="734"/>
        <end position="792"/>
    </location>
</feature>
<evidence type="ECO:0000313" key="4">
    <source>
        <dbReference type="EMBL" id="PNR63175.1"/>
    </source>
</evidence>
<evidence type="ECO:0000313" key="6">
    <source>
        <dbReference type="Proteomes" id="UP000006727"/>
    </source>
</evidence>
<protein>
    <recommendedName>
        <fullName evidence="3">GIL1/IRKI C-terminal domain-containing protein</fullName>
    </recommendedName>
</protein>
<name>A0A2K1LAW9_PHYPA</name>
<dbReference type="KEGG" id="ppp:112280516"/>
<dbReference type="Proteomes" id="UP000006727">
    <property type="component" value="Chromosome 1"/>
</dbReference>
<reference evidence="4 6" key="2">
    <citation type="journal article" date="2018" name="Plant J.">
        <title>The Physcomitrella patens chromosome-scale assembly reveals moss genome structure and evolution.</title>
        <authorList>
            <person name="Lang D."/>
            <person name="Ullrich K.K."/>
            <person name="Murat F."/>
            <person name="Fuchs J."/>
            <person name="Jenkins J."/>
            <person name="Haas F.B."/>
            <person name="Piednoel M."/>
            <person name="Gundlach H."/>
            <person name="Van Bel M."/>
            <person name="Meyberg R."/>
            <person name="Vives C."/>
            <person name="Morata J."/>
            <person name="Symeonidi A."/>
            <person name="Hiss M."/>
            <person name="Muchero W."/>
            <person name="Kamisugi Y."/>
            <person name="Saleh O."/>
            <person name="Blanc G."/>
            <person name="Decker E.L."/>
            <person name="van Gessel N."/>
            <person name="Grimwood J."/>
            <person name="Hayes R.D."/>
            <person name="Graham S.W."/>
            <person name="Gunter L.E."/>
            <person name="McDaniel S.F."/>
            <person name="Hoernstein S.N.W."/>
            <person name="Larsson A."/>
            <person name="Li F.W."/>
            <person name="Perroud P.F."/>
            <person name="Phillips J."/>
            <person name="Ranjan P."/>
            <person name="Rokshar D.S."/>
            <person name="Rothfels C.J."/>
            <person name="Schneider L."/>
            <person name="Shu S."/>
            <person name="Stevenson D.W."/>
            <person name="Thummler F."/>
            <person name="Tillich M."/>
            <person name="Villarreal Aguilar J.C."/>
            <person name="Widiez T."/>
            <person name="Wong G.K."/>
            <person name="Wymore A."/>
            <person name="Zhang Y."/>
            <person name="Zimmer A.D."/>
            <person name="Quatrano R.S."/>
            <person name="Mayer K.F.X."/>
            <person name="Goodstein D."/>
            <person name="Casacuberta J.M."/>
            <person name="Vandepoele K."/>
            <person name="Reski R."/>
            <person name="Cuming A.C."/>
            <person name="Tuskan G.A."/>
            <person name="Maumus F."/>
            <person name="Salse J."/>
            <person name="Schmutz J."/>
            <person name="Rensing S.A."/>
        </authorList>
    </citation>
    <scope>NUCLEOTIDE SEQUENCE [LARGE SCALE GENOMIC DNA]</scope>
    <source>
        <strain evidence="5 6">cv. Gransden 2004</strain>
    </source>
</reference>
<feature type="region of interest" description="Disordered" evidence="2">
    <location>
        <begin position="172"/>
        <end position="229"/>
    </location>
</feature>
<dbReference type="Gramene" id="Pp3c1_34530V3.2">
    <property type="protein sequence ID" value="Pp3c1_34530V3.2"/>
    <property type="gene ID" value="Pp3c1_34530"/>
</dbReference>
<evidence type="ECO:0000259" key="3">
    <source>
        <dbReference type="Pfam" id="PF24994"/>
    </source>
</evidence>
<dbReference type="OrthoDB" id="1915848at2759"/>
<dbReference type="InterPro" id="IPR040225">
    <property type="entry name" value="GIL1-like"/>
</dbReference>
<organism evidence="4">
    <name type="scientific">Physcomitrium patens</name>
    <name type="common">Spreading-leaved earth moss</name>
    <name type="synonym">Physcomitrella patens</name>
    <dbReference type="NCBI Taxonomy" id="3218"/>
    <lineage>
        <taxon>Eukaryota</taxon>
        <taxon>Viridiplantae</taxon>
        <taxon>Streptophyta</taxon>
        <taxon>Embryophyta</taxon>
        <taxon>Bryophyta</taxon>
        <taxon>Bryophytina</taxon>
        <taxon>Bryopsida</taxon>
        <taxon>Funariidae</taxon>
        <taxon>Funariales</taxon>
        <taxon>Funariaceae</taxon>
        <taxon>Physcomitrium</taxon>
    </lineage>
</organism>
<feature type="compositionally biased region" description="Polar residues" evidence="2">
    <location>
        <begin position="186"/>
        <end position="198"/>
    </location>
</feature>
<feature type="region of interest" description="Disordered" evidence="2">
    <location>
        <begin position="340"/>
        <end position="362"/>
    </location>
</feature>
<feature type="coiled-coil region" evidence="1">
    <location>
        <begin position="249"/>
        <end position="276"/>
    </location>
</feature>
<dbReference type="EnsemblPlants" id="Pp3c1_34530V3.1">
    <property type="protein sequence ID" value="Pp3c1_34530V3.1"/>
    <property type="gene ID" value="Pp3c1_34530"/>
</dbReference>
<gene>
    <name evidence="5" type="primary">LOC112280516</name>
    <name evidence="4" type="ORF">PHYPA_001600</name>
</gene>
<proteinExistence type="predicted"/>
<dbReference type="AlphaFoldDB" id="A0A2K1LAW9"/>
<dbReference type="Gramene" id="Pp3c1_34530V3.1">
    <property type="protein sequence ID" value="Pp3c1_34530V3.1"/>
    <property type="gene ID" value="Pp3c1_34530"/>
</dbReference>
<sequence length="796" mass="89650">MRDVEEGMKMDFNGKMESLSADIKKTASECEGFDQFESLRGRGRLRSLAAVRITEESDAARKAAIEAADSWKFVDKSSFQPDSPVSIVEDGDVPSHTLNMAQVGDRTISKPCSNFEAVERKRLGFPSIDMSSVYTYNDQRIAELNREYREILEKQTPFTGGGAENFVESGSEDVELNESHRRNRYLQRNNSLDGTQSPGLEERKQAHESHRRAERSSWPGATNSDGHTLRTLEDYDDKLYWSDSAEDHMDLSQDTLSKAEELAEELYRDAMEMHERLSAEADMQAAFTALKVSGKGSHNLIAETKETCGTIMFSNSHVQNGSYGMLPSVLIQTDKSESRSISFSQTSQCSSDAPGSALGPTESAQLEKMVAAALNSRSKANQSAGSPQLNVEKGENIIIGDHMIKTFDYQDSGKDGDIRTVQQEMNKLRESNARKQLKIDSLQKWRTYYKLELEDRDRKLEQIEKGYAKELKKKHKSIKQMVKAHAKGIADLDAKRDELEDKLRGEIKGLNLVIEELSGQLYDMEEHLAAGGIPYKLHMSENTGPSSKTLLSAVIGVKEAAHTFSRTFMSYLKQHLSKARDLDEQICLESEVIVARPSDYKFLVQSFILRRMFLDFDSECYNIDSCMTEIFDLEEQSKACFQEYNTYTNVADSVTLLTDNRPHNVFLREFCFKKFLHIVSESTEEAFFGDFSHSDEICAGRHPSSRFYESYCKLAVSVWLLHRLAFSFQPPARMISVRKGAQFNPTYMESAVPGISSDADTDQSALPFEALVGLMVHPGFRVGSSIIRAQVYLVTT</sequence>
<dbReference type="Pfam" id="PF24994">
    <property type="entry name" value="GIL1_IRKI_C"/>
    <property type="match status" value="1"/>
</dbReference>
<dbReference type="PANTHER" id="PTHR31161">
    <property type="entry name" value="PROTEIN GRAVITROPIC IN THE LIGHT 1"/>
    <property type="match status" value="1"/>
</dbReference>
<dbReference type="RefSeq" id="XP_024371862.1">
    <property type="nucleotide sequence ID" value="XM_024516094.2"/>
</dbReference>
<dbReference type="InterPro" id="IPR056813">
    <property type="entry name" value="GIL1_IRKI_C"/>
</dbReference>
<reference evidence="5" key="3">
    <citation type="submission" date="2020-12" db="UniProtKB">
        <authorList>
            <consortium name="EnsemblPlants"/>
        </authorList>
    </citation>
    <scope>IDENTIFICATION</scope>
</reference>
<dbReference type="EMBL" id="ABEU02000001">
    <property type="protein sequence ID" value="PNR63175.1"/>
    <property type="molecule type" value="Genomic_DNA"/>
</dbReference>
<accession>A0A2K1LAW9</accession>
<feature type="compositionally biased region" description="Low complexity" evidence="2">
    <location>
        <begin position="340"/>
        <end position="351"/>
    </location>
</feature>
<dbReference type="RefSeq" id="XP_024371872.1">
    <property type="nucleotide sequence ID" value="XM_024516104.2"/>
</dbReference>
<evidence type="ECO:0000256" key="1">
    <source>
        <dbReference type="SAM" id="Coils"/>
    </source>
</evidence>
<dbReference type="GeneID" id="112280516"/>
<dbReference type="RefSeq" id="XP_024371880.1">
    <property type="nucleotide sequence ID" value="XM_024516112.2"/>
</dbReference>
<dbReference type="GO" id="GO:0009639">
    <property type="term" value="P:response to red or far red light"/>
    <property type="evidence" value="ECO:0007669"/>
    <property type="project" value="InterPro"/>
</dbReference>
<dbReference type="PaxDb" id="3218-PP1S28_294V6.1"/>
<dbReference type="GO" id="GO:0009959">
    <property type="term" value="P:negative gravitropism"/>
    <property type="evidence" value="ECO:0007669"/>
    <property type="project" value="InterPro"/>
</dbReference>
<keyword evidence="1" id="KW-0175">Coiled coil</keyword>